<evidence type="ECO:0000313" key="2">
    <source>
        <dbReference type="Proteomes" id="UP000249890"/>
    </source>
</evidence>
<dbReference type="RefSeq" id="WP_087914259.1">
    <property type="nucleotide sequence ID" value="NZ_CP021780.1"/>
</dbReference>
<dbReference type="EMBL" id="CP021780">
    <property type="protein sequence ID" value="ASA20237.1"/>
    <property type="molecule type" value="Genomic_DNA"/>
</dbReference>
<keyword evidence="2" id="KW-1185">Reference proteome</keyword>
<organism evidence="1 2">
    <name type="scientific">Paenibacillus donghaensis</name>
    <dbReference type="NCBI Taxonomy" id="414771"/>
    <lineage>
        <taxon>Bacteria</taxon>
        <taxon>Bacillati</taxon>
        <taxon>Bacillota</taxon>
        <taxon>Bacilli</taxon>
        <taxon>Bacillales</taxon>
        <taxon>Paenibacillaceae</taxon>
        <taxon>Paenibacillus</taxon>
    </lineage>
</organism>
<dbReference type="AlphaFoldDB" id="A0A2Z2K684"/>
<gene>
    <name evidence="1" type="ORF">B9T62_05135</name>
</gene>
<proteinExistence type="predicted"/>
<reference evidence="1 2" key="1">
    <citation type="submission" date="2017-06" db="EMBL/GenBank/DDBJ databases">
        <title>Complete genome sequence of Paenibacillus donghaensis KCTC 13049T isolated from East Sea sediment, South Korea.</title>
        <authorList>
            <person name="Jung B.K."/>
            <person name="Hong S.-J."/>
            <person name="Shin J.-H."/>
        </authorList>
    </citation>
    <scope>NUCLEOTIDE SEQUENCE [LARGE SCALE GENOMIC DNA]</scope>
    <source>
        <strain evidence="1 2">KCTC 13049</strain>
    </source>
</reference>
<name>A0A2Z2K684_9BACL</name>
<evidence type="ECO:0000313" key="1">
    <source>
        <dbReference type="EMBL" id="ASA20237.1"/>
    </source>
</evidence>
<dbReference type="KEGG" id="pdh:B9T62_05135"/>
<protein>
    <submittedName>
        <fullName evidence="1">Uncharacterized protein</fullName>
    </submittedName>
</protein>
<sequence length="131" mass="15590">MGNFENLLNIEVRLTGKREEIELIKHRRRVLFNDVDANEKEIISLHYEIEFKKLELLHVKREQITLLRNSTDVHDRTIYLQQLSRLQLLNEKCITIQVKQLFEEGYGLELKQRGLITGYEEAEPTEQTKVI</sequence>
<accession>A0A2Z2K684</accession>
<dbReference type="Proteomes" id="UP000249890">
    <property type="component" value="Chromosome"/>
</dbReference>
<dbReference type="OrthoDB" id="2665994at2"/>